<reference evidence="1" key="1">
    <citation type="submission" date="2023-10" db="EMBL/GenBank/DDBJ databases">
        <title>Genome assemblies of two species of porcelain crab, Petrolisthes cinctipes and Petrolisthes manimaculis (Anomura: Porcellanidae).</title>
        <authorList>
            <person name="Angst P."/>
        </authorList>
    </citation>
    <scope>NUCLEOTIDE SEQUENCE</scope>
    <source>
        <strain evidence="1">PB745_01</strain>
        <tissue evidence="1">Gill</tissue>
    </source>
</reference>
<protein>
    <submittedName>
        <fullName evidence="1">Uncharacterized protein</fullName>
    </submittedName>
</protein>
<dbReference type="AlphaFoldDB" id="A0AAE1GJE9"/>
<keyword evidence="2" id="KW-1185">Reference proteome</keyword>
<proteinExistence type="predicted"/>
<evidence type="ECO:0000313" key="1">
    <source>
        <dbReference type="EMBL" id="KAK3892966.1"/>
    </source>
</evidence>
<comment type="caution">
    <text evidence="1">The sequence shown here is derived from an EMBL/GenBank/DDBJ whole genome shotgun (WGS) entry which is preliminary data.</text>
</comment>
<gene>
    <name evidence="1" type="ORF">Pcinc_003145</name>
</gene>
<sequence>MKKNIGVKARTGCLVLGWFAASLGPDDSRTSLRHPLDSPTFLILDLNKGEKLNLAFTIWRPSQDKELESSSGCLLYVALSESLLSEARKQGNLFRVYETLKTQAVGLGLTGDDVGKFVLQQQAIEREKRAAEREDKLREREEWLRAAEREDKLRELAAEREDLLREVPTR</sequence>
<accession>A0AAE1GJE9</accession>
<evidence type="ECO:0000313" key="2">
    <source>
        <dbReference type="Proteomes" id="UP001286313"/>
    </source>
</evidence>
<dbReference type="EMBL" id="JAWQEG010000237">
    <property type="protein sequence ID" value="KAK3892966.1"/>
    <property type="molecule type" value="Genomic_DNA"/>
</dbReference>
<organism evidence="1 2">
    <name type="scientific">Petrolisthes cinctipes</name>
    <name type="common">Flat porcelain crab</name>
    <dbReference type="NCBI Taxonomy" id="88211"/>
    <lineage>
        <taxon>Eukaryota</taxon>
        <taxon>Metazoa</taxon>
        <taxon>Ecdysozoa</taxon>
        <taxon>Arthropoda</taxon>
        <taxon>Crustacea</taxon>
        <taxon>Multicrustacea</taxon>
        <taxon>Malacostraca</taxon>
        <taxon>Eumalacostraca</taxon>
        <taxon>Eucarida</taxon>
        <taxon>Decapoda</taxon>
        <taxon>Pleocyemata</taxon>
        <taxon>Anomura</taxon>
        <taxon>Galatheoidea</taxon>
        <taxon>Porcellanidae</taxon>
        <taxon>Petrolisthes</taxon>
    </lineage>
</organism>
<name>A0AAE1GJE9_PETCI</name>
<dbReference type="Proteomes" id="UP001286313">
    <property type="component" value="Unassembled WGS sequence"/>
</dbReference>